<dbReference type="AlphaFoldDB" id="A0A8K0URS2"/>
<organism evidence="2 3">
    <name type="scientific">Cristinia sonorae</name>
    <dbReference type="NCBI Taxonomy" id="1940300"/>
    <lineage>
        <taxon>Eukaryota</taxon>
        <taxon>Fungi</taxon>
        <taxon>Dikarya</taxon>
        <taxon>Basidiomycota</taxon>
        <taxon>Agaricomycotina</taxon>
        <taxon>Agaricomycetes</taxon>
        <taxon>Agaricomycetidae</taxon>
        <taxon>Agaricales</taxon>
        <taxon>Pleurotineae</taxon>
        <taxon>Stephanosporaceae</taxon>
        <taxon>Cristinia</taxon>
    </lineage>
</organism>
<dbReference type="Proteomes" id="UP000813824">
    <property type="component" value="Unassembled WGS sequence"/>
</dbReference>
<feature type="compositionally biased region" description="Basic residues" evidence="1">
    <location>
        <begin position="407"/>
        <end position="420"/>
    </location>
</feature>
<keyword evidence="3" id="KW-1185">Reference proteome</keyword>
<feature type="compositionally biased region" description="Polar residues" evidence="1">
    <location>
        <begin position="85"/>
        <end position="98"/>
    </location>
</feature>
<gene>
    <name evidence="2" type="ORF">BXZ70DRAFT_1007592</name>
</gene>
<feature type="compositionally biased region" description="Basic and acidic residues" evidence="1">
    <location>
        <begin position="495"/>
        <end position="515"/>
    </location>
</feature>
<dbReference type="EMBL" id="JAEVFJ010000013">
    <property type="protein sequence ID" value="KAH8101203.1"/>
    <property type="molecule type" value="Genomic_DNA"/>
</dbReference>
<feature type="region of interest" description="Disordered" evidence="1">
    <location>
        <begin position="469"/>
        <end position="515"/>
    </location>
</feature>
<sequence>MEVDDVDMGHAEEPDKDIIMGDATQCWVYPPPAYPPVSPPGYGSFAFNLENENGPAPQASPYSSSNHIHNRQPEKASPSLHLPEPQTTNVIPHQTSVLASPLPPPYKSAQNSAPPCGGGADRRDKAQEQVEELCSDMSSFTITVVSATPPPSSPTHPETALIPVNTIPKSSPVLGLLNLDSRQSSISVSAAVEASSANVTTSKSTHSTLHDDEIGPLVPDALLLPELGADNQISLQEDDFLTQWLGSGDHSDSPLSTIRPGALPAHVSEVKALATPLTSDDLLRLAAESAGAPLNEKSSLVDHVSQSRLVSASYNQLIGPSGALECSPEALACVSLPTPEQTPVRRSVGSLKTLHHPSPVRLKDAVVPAWLTRGLNSDRKGRSRTPPPTPSLRPCDLPKGNPLVLRSHARRSRNNRRRGIPKVLEVDRCRSRRGGVSESAELVPAGPATSLLPENLLIGDVNARDTAIDTPSRKRRFSELTPDADDKEKEDEEEVISKKNKDKNPEREVKRIKWKDQAGNGNTLAELEDLDRHLTIMQLPSPPHSPGPIHDAGSEHHEPESHSEDADSEGDDPQPQATADDLADTMPAVQDEADKWFCKVTPTPGGLAKIKLTPPARQVLAKQDNDPFVNDELASLLMATTVN</sequence>
<feature type="region of interest" description="Disordered" evidence="1">
    <location>
        <begin position="373"/>
        <end position="421"/>
    </location>
</feature>
<feature type="region of interest" description="Disordered" evidence="1">
    <location>
        <begin position="193"/>
        <end position="212"/>
    </location>
</feature>
<feature type="compositionally biased region" description="Low complexity" evidence="1">
    <location>
        <begin position="193"/>
        <end position="202"/>
    </location>
</feature>
<feature type="region of interest" description="Disordered" evidence="1">
    <location>
        <begin position="537"/>
        <end position="590"/>
    </location>
</feature>
<evidence type="ECO:0000313" key="3">
    <source>
        <dbReference type="Proteomes" id="UP000813824"/>
    </source>
</evidence>
<reference evidence="2" key="1">
    <citation type="journal article" date="2021" name="New Phytol.">
        <title>Evolutionary innovations through gain and loss of genes in the ectomycorrhizal Boletales.</title>
        <authorList>
            <person name="Wu G."/>
            <person name="Miyauchi S."/>
            <person name="Morin E."/>
            <person name="Kuo A."/>
            <person name="Drula E."/>
            <person name="Varga T."/>
            <person name="Kohler A."/>
            <person name="Feng B."/>
            <person name="Cao Y."/>
            <person name="Lipzen A."/>
            <person name="Daum C."/>
            <person name="Hundley H."/>
            <person name="Pangilinan J."/>
            <person name="Johnson J."/>
            <person name="Barry K."/>
            <person name="LaButti K."/>
            <person name="Ng V."/>
            <person name="Ahrendt S."/>
            <person name="Min B."/>
            <person name="Choi I.G."/>
            <person name="Park H."/>
            <person name="Plett J.M."/>
            <person name="Magnuson J."/>
            <person name="Spatafora J.W."/>
            <person name="Nagy L.G."/>
            <person name="Henrissat B."/>
            <person name="Grigoriev I.V."/>
            <person name="Yang Z.L."/>
            <person name="Xu J."/>
            <person name="Martin F.M."/>
        </authorList>
    </citation>
    <scope>NUCLEOTIDE SEQUENCE</scope>
    <source>
        <strain evidence="2">KKN 215</strain>
    </source>
</reference>
<feature type="compositionally biased region" description="Acidic residues" evidence="1">
    <location>
        <begin position="482"/>
        <end position="494"/>
    </location>
</feature>
<comment type="caution">
    <text evidence="2">The sequence shown here is derived from an EMBL/GenBank/DDBJ whole genome shotgun (WGS) entry which is preliminary data.</text>
</comment>
<evidence type="ECO:0000313" key="2">
    <source>
        <dbReference type="EMBL" id="KAH8101203.1"/>
    </source>
</evidence>
<evidence type="ECO:0000256" key="1">
    <source>
        <dbReference type="SAM" id="MobiDB-lite"/>
    </source>
</evidence>
<feature type="region of interest" description="Disordered" evidence="1">
    <location>
        <begin position="41"/>
        <end position="132"/>
    </location>
</feature>
<accession>A0A8K0URS2</accession>
<proteinExistence type="predicted"/>
<feature type="compositionally biased region" description="Basic and acidic residues" evidence="1">
    <location>
        <begin position="552"/>
        <end position="565"/>
    </location>
</feature>
<protein>
    <submittedName>
        <fullName evidence="2">Uncharacterized protein</fullName>
    </submittedName>
</protein>
<name>A0A8K0URS2_9AGAR</name>